<evidence type="ECO:0000256" key="2">
    <source>
        <dbReference type="ARBA" id="ARBA00022980"/>
    </source>
</evidence>
<evidence type="ECO:0000313" key="8">
    <source>
        <dbReference type="EMBL" id="SFF15732.1"/>
    </source>
</evidence>
<feature type="domain" description="Large ribosomal subunit protein uL5 C-terminal" evidence="7">
    <location>
        <begin position="123"/>
        <end position="216"/>
    </location>
</feature>
<comment type="function">
    <text evidence="5">This is 1 of the proteins that bind and probably mediate the attachment of the 5S RNA into the large ribosomal subunit, where it forms part of the central protuberance. In the 70S ribosome it contacts protein S13 of the 30S subunit (bridge B1b), connecting the 2 subunits; this bridge is implicated in subunit movement. Contacts the P site tRNA; the 5S rRNA and some of its associated proteins might help stabilize positioning of ribosome-bound tRNAs.</text>
</comment>
<dbReference type="GO" id="GO:0000049">
    <property type="term" value="F:tRNA binding"/>
    <property type="evidence" value="ECO:0007669"/>
    <property type="project" value="UniProtKB-UniRule"/>
</dbReference>
<feature type="domain" description="Large ribosomal subunit protein uL5 N-terminal" evidence="6">
    <location>
        <begin position="63"/>
        <end position="119"/>
    </location>
</feature>
<dbReference type="SUPFAM" id="SSF55282">
    <property type="entry name" value="RL5-like"/>
    <property type="match status" value="1"/>
</dbReference>
<dbReference type="STRING" id="54.SAMN02745121_07217"/>
<evidence type="ECO:0000256" key="5">
    <source>
        <dbReference type="HAMAP-Rule" id="MF_01333"/>
    </source>
</evidence>
<dbReference type="InterPro" id="IPR002132">
    <property type="entry name" value="Ribosomal_uL5"/>
</dbReference>
<dbReference type="EMBL" id="FOMX01000032">
    <property type="protein sequence ID" value="SFF15732.1"/>
    <property type="molecule type" value="Genomic_DNA"/>
</dbReference>
<proteinExistence type="inferred from homology"/>
<dbReference type="FunFam" id="3.30.1440.10:FF:000001">
    <property type="entry name" value="50S ribosomal protein L5"/>
    <property type="match status" value="1"/>
</dbReference>
<dbReference type="OrthoDB" id="9806626at2"/>
<dbReference type="Proteomes" id="UP000199400">
    <property type="component" value="Unassembled WGS sequence"/>
</dbReference>
<keyword evidence="5" id="KW-0694">RNA-binding</keyword>
<dbReference type="Pfam" id="PF00281">
    <property type="entry name" value="Ribosomal_L5"/>
    <property type="match status" value="1"/>
</dbReference>
<dbReference type="GO" id="GO:1990904">
    <property type="term" value="C:ribonucleoprotein complex"/>
    <property type="evidence" value="ECO:0007669"/>
    <property type="project" value="UniProtKB-KW"/>
</dbReference>
<dbReference type="InterPro" id="IPR022803">
    <property type="entry name" value="Ribosomal_uL5_dom_sf"/>
</dbReference>
<keyword evidence="2 5" id="KW-0689">Ribosomal protein</keyword>
<dbReference type="Gene3D" id="3.30.1440.10">
    <property type="match status" value="1"/>
</dbReference>
<reference evidence="9" key="1">
    <citation type="submission" date="2016-10" db="EMBL/GenBank/DDBJ databases">
        <authorList>
            <person name="Varghese N."/>
            <person name="Submissions S."/>
        </authorList>
    </citation>
    <scope>NUCLEOTIDE SEQUENCE [LARGE SCALE GENOMIC DNA]</scope>
    <source>
        <strain evidence="9">ATCC 25963</strain>
    </source>
</reference>
<gene>
    <name evidence="5" type="primary">rplE</name>
    <name evidence="8" type="ORF">SAMN02745121_07217</name>
</gene>
<dbReference type="GO" id="GO:0005840">
    <property type="term" value="C:ribosome"/>
    <property type="evidence" value="ECO:0007669"/>
    <property type="project" value="UniProtKB-KW"/>
</dbReference>
<dbReference type="PANTHER" id="PTHR11994">
    <property type="entry name" value="60S RIBOSOMAL PROTEIN L11-RELATED"/>
    <property type="match status" value="1"/>
</dbReference>
<evidence type="ECO:0000256" key="3">
    <source>
        <dbReference type="ARBA" id="ARBA00023274"/>
    </source>
</evidence>
<keyword evidence="3 5" id="KW-0687">Ribonucleoprotein</keyword>
<evidence type="ECO:0000256" key="4">
    <source>
        <dbReference type="ARBA" id="ARBA00035245"/>
    </source>
</evidence>
<keyword evidence="9" id="KW-1185">Reference proteome</keyword>
<keyword evidence="5" id="KW-0699">rRNA-binding</keyword>
<sequence length="219" mass="24403">MAKAARAGGAPPAKKKEAAGFGFKFQRVQEEPLKREEGYVPRLVQKYSEVARPALVSEFGYKNALNVPRIEKVVLNIGLGEAIRQPKLLEQAFEVLGNITGQRPVVTRAKKSIATFKLREGMKIGCMVTLRGNTMWEFLDRLLTIALPRTRDFRGVSRKAFDGRGNYTLGVKEVLIFPEVDIDKLDKVPGMNICIHTSAGTDDEGRSLLEKLGMPFRRA</sequence>
<dbReference type="RefSeq" id="WP_096328176.1">
    <property type="nucleotide sequence ID" value="NZ_FOMX01000032.1"/>
</dbReference>
<dbReference type="HAMAP" id="MF_01333_B">
    <property type="entry name" value="Ribosomal_uL5_B"/>
    <property type="match status" value="1"/>
</dbReference>
<evidence type="ECO:0000259" key="7">
    <source>
        <dbReference type="Pfam" id="PF00673"/>
    </source>
</evidence>
<dbReference type="PROSITE" id="PS00358">
    <property type="entry name" value="RIBOSOMAL_L5"/>
    <property type="match status" value="1"/>
</dbReference>
<accession>A0A1I2GE06</accession>
<keyword evidence="5" id="KW-0820">tRNA-binding</keyword>
<organism evidence="8 9">
    <name type="scientific">Nannocystis exedens</name>
    <dbReference type="NCBI Taxonomy" id="54"/>
    <lineage>
        <taxon>Bacteria</taxon>
        <taxon>Pseudomonadati</taxon>
        <taxon>Myxococcota</taxon>
        <taxon>Polyangia</taxon>
        <taxon>Nannocystales</taxon>
        <taxon>Nannocystaceae</taxon>
        <taxon>Nannocystis</taxon>
    </lineage>
</organism>
<dbReference type="InterPro" id="IPR031310">
    <property type="entry name" value="Ribosomal_uL5_N"/>
</dbReference>
<dbReference type="InterPro" id="IPR020929">
    <property type="entry name" value="Ribosomal_uL5_CS"/>
</dbReference>
<comment type="subunit">
    <text evidence="5">Part of the 50S ribosomal subunit; part of the 5S rRNA/L5/L18/L25 subcomplex. Contacts the 5S rRNA and the P site tRNA. Forms a bridge to the 30S subunit in the 70S ribosome.</text>
</comment>
<dbReference type="InterPro" id="IPR031309">
    <property type="entry name" value="Ribosomal_uL5_C"/>
</dbReference>
<dbReference type="AlphaFoldDB" id="A0A1I2GE06"/>
<protein>
    <recommendedName>
        <fullName evidence="4 5">Large ribosomal subunit protein uL5</fullName>
    </recommendedName>
</protein>
<evidence type="ECO:0000259" key="6">
    <source>
        <dbReference type="Pfam" id="PF00281"/>
    </source>
</evidence>
<evidence type="ECO:0000313" key="9">
    <source>
        <dbReference type="Proteomes" id="UP000199400"/>
    </source>
</evidence>
<comment type="similarity">
    <text evidence="1 5">Belongs to the universal ribosomal protein uL5 family.</text>
</comment>
<dbReference type="GO" id="GO:0003735">
    <property type="term" value="F:structural constituent of ribosome"/>
    <property type="evidence" value="ECO:0007669"/>
    <property type="project" value="InterPro"/>
</dbReference>
<dbReference type="Pfam" id="PF00673">
    <property type="entry name" value="Ribosomal_L5_C"/>
    <property type="match status" value="1"/>
</dbReference>
<name>A0A1I2GE06_9BACT</name>
<dbReference type="GO" id="GO:0006412">
    <property type="term" value="P:translation"/>
    <property type="evidence" value="ECO:0007669"/>
    <property type="project" value="UniProtKB-UniRule"/>
</dbReference>
<dbReference type="InterPro" id="IPR020930">
    <property type="entry name" value="Ribosomal_uL5_bac-type"/>
</dbReference>
<dbReference type="GO" id="GO:0019843">
    <property type="term" value="F:rRNA binding"/>
    <property type="evidence" value="ECO:0007669"/>
    <property type="project" value="UniProtKB-UniRule"/>
</dbReference>
<evidence type="ECO:0000256" key="1">
    <source>
        <dbReference type="ARBA" id="ARBA00008553"/>
    </source>
</evidence>
<dbReference type="NCBIfam" id="NF000585">
    <property type="entry name" value="PRK00010.1"/>
    <property type="match status" value="1"/>
</dbReference>